<reference evidence="1 2" key="1">
    <citation type="submission" date="2024-01" db="EMBL/GenBank/DDBJ databases">
        <title>The genomes of 5 underutilized Papilionoideae crops provide insights into root nodulation and disease resistanc.</title>
        <authorList>
            <person name="Jiang F."/>
        </authorList>
    </citation>
    <scope>NUCLEOTIDE SEQUENCE [LARGE SCALE GENOMIC DNA]</scope>
    <source>
        <strain evidence="1">LVBAO_FW01</strain>
        <tissue evidence="1">Leaves</tissue>
    </source>
</reference>
<dbReference type="PANTHER" id="PTHR45923">
    <property type="entry name" value="PROTEIN SEY1"/>
    <property type="match status" value="1"/>
</dbReference>
<evidence type="ECO:0000313" key="2">
    <source>
        <dbReference type="Proteomes" id="UP001367508"/>
    </source>
</evidence>
<dbReference type="PANTHER" id="PTHR45923:SF2">
    <property type="entry name" value="PROTEIN SEY1"/>
    <property type="match status" value="1"/>
</dbReference>
<dbReference type="GO" id="GO:0016320">
    <property type="term" value="P:endoplasmic reticulum membrane fusion"/>
    <property type="evidence" value="ECO:0007669"/>
    <property type="project" value="TreeGrafter"/>
</dbReference>
<dbReference type="GO" id="GO:0003924">
    <property type="term" value="F:GTPase activity"/>
    <property type="evidence" value="ECO:0007669"/>
    <property type="project" value="TreeGrafter"/>
</dbReference>
<dbReference type="AlphaFoldDB" id="A0AAN9MUJ9"/>
<comment type="caution">
    <text evidence="1">The sequence shown here is derived from an EMBL/GenBank/DDBJ whole genome shotgun (WGS) entry which is preliminary data.</text>
</comment>
<proteinExistence type="predicted"/>
<protein>
    <submittedName>
        <fullName evidence="1">Uncharacterized protein</fullName>
    </submittedName>
</protein>
<accession>A0AAN9MUJ9</accession>
<gene>
    <name evidence="1" type="ORF">VNO77_02888</name>
</gene>
<evidence type="ECO:0000313" key="1">
    <source>
        <dbReference type="EMBL" id="KAK7360871.1"/>
    </source>
</evidence>
<dbReference type="Proteomes" id="UP001367508">
    <property type="component" value="Unassembled WGS sequence"/>
</dbReference>
<keyword evidence="2" id="KW-1185">Reference proteome</keyword>
<name>A0AAN9MUJ9_CANGL</name>
<sequence length="202" mass="22962">MVAHGGGEEAYPLLERLGRETEPKRKLLSDFLEIWKFLHDRKHRRRSLFPLHHKREDSTSTGSIAKDSPSNDYRTSFWSYAFGPIGMLLRSSISHESMVSELQTSVESFKSTQCYPRYCTLSLNPVLHGAGDSVPEPQACKETPPGGTFNVQVVALSSCEEKEEQFKEQAANLRQRVYYPIASDFVFNAKEIWKTIVISSED</sequence>
<dbReference type="GO" id="GO:0005783">
    <property type="term" value="C:endoplasmic reticulum"/>
    <property type="evidence" value="ECO:0007669"/>
    <property type="project" value="TreeGrafter"/>
</dbReference>
<dbReference type="EMBL" id="JAYMYQ010000001">
    <property type="protein sequence ID" value="KAK7360871.1"/>
    <property type="molecule type" value="Genomic_DNA"/>
</dbReference>
<organism evidence="1 2">
    <name type="scientific">Canavalia gladiata</name>
    <name type="common">Sword bean</name>
    <name type="synonym">Dolichos gladiatus</name>
    <dbReference type="NCBI Taxonomy" id="3824"/>
    <lineage>
        <taxon>Eukaryota</taxon>
        <taxon>Viridiplantae</taxon>
        <taxon>Streptophyta</taxon>
        <taxon>Embryophyta</taxon>
        <taxon>Tracheophyta</taxon>
        <taxon>Spermatophyta</taxon>
        <taxon>Magnoliopsida</taxon>
        <taxon>eudicotyledons</taxon>
        <taxon>Gunneridae</taxon>
        <taxon>Pentapetalae</taxon>
        <taxon>rosids</taxon>
        <taxon>fabids</taxon>
        <taxon>Fabales</taxon>
        <taxon>Fabaceae</taxon>
        <taxon>Papilionoideae</taxon>
        <taxon>50 kb inversion clade</taxon>
        <taxon>NPAAA clade</taxon>
        <taxon>indigoferoid/millettioid clade</taxon>
        <taxon>Phaseoleae</taxon>
        <taxon>Canavalia</taxon>
    </lineage>
</organism>
<dbReference type="InterPro" id="IPR008803">
    <property type="entry name" value="RHD3/Sey1"/>
</dbReference>